<evidence type="ECO:0000259" key="2">
    <source>
        <dbReference type="Pfam" id="PF07727"/>
    </source>
</evidence>
<evidence type="ECO:0000256" key="1">
    <source>
        <dbReference type="SAM" id="Phobius"/>
    </source>
</evidence>
<protein>
    <recommendedName>
        <fullName evidence="2">Reverse transcriptase Ty1/copia-type domain-containing protein</fullName>
    </recommendedName>
</protein>
<accession>A0A1Y1IUG7</accession>
<keyword evidence="1" id="KW-1133">Transmembrane helix</keyword>
<reference evidence="3 4" key="1">
    <citation type="journal article" date="2014" name="Nat. Commun.">
        <title>Klebsormidium flaccidum genome reveals primary factors for plant terrestrial adaptation.</title>
        <authorList>
            <person name="Hori K."/>
            <person name="Maruyama F."/>
            <person name="Fujisawa T."/>
            <person name="Togashi T."/>
            <person name="Yamamoto N."/>
            <person name="Seo M."/>
            <person name="Sato S."/>
            <person name="Yamada T."/>
            <person name="Mori H."/>
            <person name="Tajima N."/>
            <person name="Moriyama T."/>
            <person name="Ikeuchi M."/>
            <person name="Watanabe M."/>
            <person name="Wada H."/>
            <person name="Kobayashi K."/>
            <person name="Saito M."/>
            <person name="Masuda T."/>
            <person name="Sasaki-Sekimoto Y."/>
            <person name="Mashiguchi K."/>
            <person name="Awai K."/>
            <person name="Shimojima M."/>
            <person name="Masuda S."/>
            <person name="Iwai M."/>
            <person name="Nobusawa T."/>
            <person name="Narise T."/>
            <person name="Kondo S."/>
            <person name="Saito H."/>
            <person name="Sato R."/>
            <person name="Murakawa M."/>
            <person name="Ihara Y."/>
            <person name="Oshima-Yamada Y."/>
            <person name="Ohtaka K."/>
            <person name="Satoh M."/>
            <person name="Sonobe K."/>
            <person name="Ishii M."/>
            <person name="Ohtani R."/>
            <person name="Kanamori-Sato M."/>
            <person name="Honoki R."/>
            <person name="Miyazaki D."/>
            <person name="Mochizuki H."/>
            <person name="Umetsu J."/>
            <person name="Higashi K."/>
            <person name="Shibata D."/>
            <person name="Kamiya Y."/>
            <person name="Sato N."/>
            <person name="Nakamura Y."/>
            <person name="Tabata S."/>
            <person name="Ida S."/>
            <person name="Kurokawa K."/>
            <person name="Ohta H."/>
        </authorList>
    </citation>
    <scope>NUCLEOTIDE SEQUENCE [LARGE SCALE GENOMIC DNA]</scope>
    <source>
        <strain evidence="3 4">NIES-2285</strain>
    </source>
</reference>
<dbReference type="AlphaFoldDB" id="A0A1Y1IUG7"/>
<dbReference type="EMBL" id="DF238336">
    <property type="protein sequence ID" value="GAQ93249.1"/>
    <property type="molecule type" value="Genomic_DNA"/>
</dbReference>
<keyword evidence="1" id="KW-0472">Membrane</keyword>
<feature type="transmembrane region" description="Helical" evidence="1">
    <location>
        <begin position="150"/>
        <end position="169"/>
    </location>
</feature>
<keyword evidence="4" id="KW-1185">Reference proteome</keyword>
<dbReference type="OMA" id="CIDYTET"/>
<gene>
    <name evidence="3" type="ORF">KFL_013870020</name>
</gene>
<proteinExistence type="predicted"/>
<dbReference type="Pfam" id="PF07727">
    <property type="entry name" value="RVT_2"/>
    <property type="match status" value="1"/>
</dbReference>
<dbReference type="OrthoDB" id="411615at2759"/>
<name>A0A1Y1IUG7_KLENI</name>
<dbReference type="InterPro" id="IPR013103">
    <property type="entry name" value="RVT_2"/>
</dbReference>
<organism evidence="3 4">
    <name type="scientific">Klebsormidium nitens</name>
    <name type="common">Green alga</name>
    <name type="synonym">Ulothrix nitens</name>
    <dbReference type="NCBI Taxonomy" id="105231"/>
    <lineage>
        <taxon>Eukaryota</taxon>
        <taxon>Viridiplantae</taxon>
        <taxon>Streptophyta</taxon>
        <taxon>Klebsormidiophyceae</taxon>
        <taxon>Klebsormidiales</taxon>
        <taxon>Klebsormidiaceae</taxon>
        <taxon>Klebsormidium</taxon>
    </lineage>
</organism>
<sequence>MGKESDLWRESMDEEMLSLLEHVTWEIVKKPEGVKPFLIKWVDKIQRDAHGNVERYKSRLVAKGYLHTQRIDFDEVYAPVSKQTKLRALLAVVAERDLELHQLDVKTAFLNGELEKEIYMQKPQGYEQGGAEMVCRLKRTLYDLRQTPRAWHMCCRIVIVIIVIIVIVTG</sequence>
<keyword evidence="1" id="KW-0812">Transmembrane</keyword>
<feature type="domain" description="Reverse transcriptase Ty1/copia-type" evidence="2">
    <location>
        <begin position="24"/>
        <end position="157"/>
    </location>
</feature>
<evidence type="ECO:0000313" key="3">
    <source>
        <dbReference type="EMBL" id="GAQ93249.1"/>
    </source>
</evidence>
<evidence type="ECO:0000313" key="4">
    <source>
        <dbReference type="Proteomes" id="UP000054558"/>
    </source>
</evidence>
<dbReference type="STRING" id="105231.A0A1Y1IUG7"/>
<dbReference type="Proteomes" id="UP000054558">
    <property type="component" value="Unassembled WGS sequence"/>
</dbReference>